<evidence type="ECO:0000313" key="9">
    <source>
        <dbReference type="Proteomes" id="UP000295361"/>
    </source>
</evidence>
<dbReference type="PANTHER" id="PTHR43646:SF2">
    <property type="entry name" value="GLYCOSYLTRANSFERASE 2-LIKE DOMAIN-CONTAINING PROTEIN"/>
    <property type="match status" value="1"/>
</dbReference>
<dbReference type="InParanoid" id="A0A4R6QJZ1"/>
<keyword evidence="6" id="KW-0812">Transmembrane</keyword>
<proteinExistence type="predicted"/>
<keyword evidence="9" id="KW-1185">Reference proteome</keyword>
<evidence type="ECO:0000256" key="3">
    <source>
        <dbReference type="ARBA" id="ARBA00022676"/>
    </source>
</evidence>
<keyword evidence="4 8" id="KW-0808">Transferase</keyword>
<feature type="domain" description="Glycosyltransferase 2-like" evidence="7">
    <location>
        <begin position="3"/>
        <end position="110"/>
    </location>
</feature>
<dbReference type="Gene3D" id="3.90.550.10">
    <property type="entry name" value="Spore Coat Polysaccharide Biosynthesis Protein SpsA, Chain A"/>
    <property type="match status" value="1"/>
</dbReference>
<evidence type="ECO:0000256" key="2">
    <source>
        <dbReference type="ARBA" id="ARBA00022475"/>
    </source>
</evidence>
<comment type="subcellular location">
    <subcellularLocation>
        <location evidence="1">Cell membrane</location>
    </subcellularLocation>
</comment>
<name>A0A4R6QJZ1_9BURK</name>
<dbReference type="RefSeq" id="WP_166652092.1">
    <property type="nucleotide sequence ID" value="NZ_SNXS01000005.1"/>
</dbReference>
<reference evidence="8 9" key="1">
    <citation type="submission" date="2019-03" db="EMBL/GenBank/DDBJ databases">
        <title>Genomic Encyclopedia of Type Strains, Phase IV (KMG-IV): sequencing the most valuable type-strain genomes for metagenomic binning, comparative biology and taxonomic classification.</title>
        <authorList>
            <person name="Goeker M."/>
        </authorList>
    </citation>
    <scope>NUCLEOTIDE SEQUENCE [LARGE SCALE GENOMIC DNA]</scope>
    <source>
        <strain evidence="8 9">DSM 16998</strain>
    </source>
</reference>
<feature type="transmembrane region" description="Helical" evidence="6">
    <location>
        <begin position="268"/>
        <end position="287"/>
    </location>
</feature>
<dbReference type="AlphaFoldDB" id="A0A4R6QJZ1"/>
<evidence type="ECO:0000256" key="6">
    <source>
        <dbReference type="SAM" id="Phobius"/>
    </source>
</evidence>
<evidence type="ECO:0000256" key="4">
    <source>
        <dbReference type="ARBA" id="ARBA00022679"/>
    </source>
</evidence>
<comment type="caution">
    <text evidence="8">The sequence shown here is derived from an EMBL/GenBank/DDBJ whole genome shotgun (WGS) entry which is preliminary data.</text>
</comment>
<sequence length="335" mass="36441">MLSIVIKALNEEAKIRRCLESALAEVEGLGVSWEIVLSDSISTDKTVEIALGYPVRVVQFSRLQDRGCGPGVQLGYQYSRGSVIFFLDGDMVVQPGFLAAALRALEQDPTLGGVAGLLTDAYVRNAFDAHRVESAVSSIAKDELWLNGGGVYRREAIVQAGGYAANRNLKGWEEADLGMRVRAAGWHLRRIPMPAVTHDGHHLSTVQVLRSVWRSGRAFSSGVLLRQAVGHAWFFDCIRLLAHPVGMMAWWFLGLCSAMWSFWQSTGLPLQAWGAASVLGVLGVMVVKRGLRRGALSIFMWHYWALSIVIGLTLSGRSPAEPIAGVELSGKGNSP</sequence>
<keyword evidence="5 6" id="KW-0472">Membrane</keyword>
<dbReference type="InterPro" id="IPR029044">
    <property type="entry name" value="Nucleotide-diphossugar_trans"/>
</dbReference>
<gene>
    <name evidence="8" type="ORF">DES47_105351</name>
</gene>
<dbReference type="InterPro" id="IPR001173">
    <property type="entry name" value="Glyco_trans_2-like"/>
</dbReference>
<feature type="transmembrane region" description="Helical" evidence="6">
    <location>
        <begin position="294"/>
        <end position="314"/>
    </location>
</feature>
<dbReference type="EMBL" id="SNXS01000005">
    <property type="protein sequence ID" value="TDP63346.1"/>
    <property type="molecule type" value="Genomic_DNA"/>
</dbReference>
<dbReference type="SUPFAM" id="SSF53448">
    <property type="entry name" value="Nucleotide-diphospho-sugar transferases"/>
    <property type="match status" value="1"/>
</dbReference>
<protein>
    <submittedName>
        <fullName evidence="8">GT2 family glycosyltransferase</fullName>
    </submittedName>
</protein>
<keyword evidence="3" id="KW-0328">Glycosyltransferase</keyword>
<dbReference type="Proteomes" id="UP000295361">
    <property type="component" value="Unassembled WGS sequence"/>
</dbReference>
<dbReference type="GO" id="GO:0016757">
    <property type="term" value="F:glycosyltransferase activity"/>
    <property type="evidence" value="ECO:0007669"/>
    <property type="project" value="UniProtKB-KW"/>
</dbReference>
<evidence type="ECO:0000259" key="7">
    <source>
        <dbReference type="Pfam" id="PF00535"/>
    </source>
</evidence>
<dbReference type="GO" id="GO:0005886">
    <property type="term" value="C:plasma membrane"/>
    <property type="evidence" value="ECO:0007669"/>
    <property type="project" value="UniProtKB-SubCell"/>
</dbReference>
<feature type="transmembrane region" description="Helical" evidence="6">
    <location>
        <begin position="240"/>
        <end position="262"/>
    </location>
</feature>
<evidence type="ECO:0000313" key="8">
    <source>
        <dbReference type="EMBL" id="TDP63346.1"/>
    </source>
</evidence>
<accession>A0A4R6QJZ1</accession>
<evidence type="ECO:0000256" key="1">
    <source>
        <dbReference type="ARBA" id="ARBA00004236"/>
    </source>
</evidence>
<evidence type="ECO:0000256" key="5">
    <source>
        <dbReference type="ARBA" id="ARBA00023136"/>
    </source>
</evidence>
<dbReference type="Pfam" id="PF00535">
    <property type="entry name" value="Glycos_transf_2"/>
    <property type="match status" value="1"/>
</dbReference>
<organism evidence="8 9">
    <name type="scientific">Roseateles toxinivorans</name>
    <dbReference type="NCBI Taxonomy" id="270368"/>
    <lineage>
        <taxon>Bacteria</taxon>
        <taxon>Pseudomonadati</taxon>
        <taxon>Pseudomonadota</taxon>
        <taxon>Betaproteobacteria</taxon>
        <taxon>Burkholderiales</taxon>
        <taxon>Sphaerotilaceae</taxon>
        <taxon>Roseateles</taxon>
    </lineage>
</organism>
<keyword evidence="6" id="KW-1133">Transmembrane helix</keyword>
<keyword evidence="2" id="KW-1003">Cell membrane</keyword>
<dbReference type="PANTHER" id="PTHR43646">
    <property type="entry name" value="GLYCOSYLTRANSFERASE"/>
    <property type="match status" value="1"/>
</dbReference>